<feature type="transmembrane region" description="Helical" evidence="1">
    <location>
        <begin position="35"/>
        <end position="60"/>
    </location>
</feature>
<dbReference type="AlphaFoldDB" id="A0A4R3L043"/>
<name>A0A4R3L043_9SPHI</name>
<evidence type="ECO:0000313" key="2">
    <source>
        <dbReference type="EMBL" id="TCS90280.1"/>
    </source>
</evidence>
<protein>
    <recommendedName>
        <fullName evidence="4">Rod shape-determining protein MreD</fullName>
    </recommendedName>
</protein>
<feature type="transmembrane region" description="Helical" evidence="1">
    <location>
        <begin position="72"/>
        <end position="93"/>
    </location>
</feature>
<dbReference type="RefSeq" id="WP_132127721.1">
    <property type="nucleotide sequence ID" value="NZ_CP042432.1"/>
</dbReference>
<reference evidence="2 3" key="1">
    <citation type="submission" date="2019-03" db="EMBL/GenBank/DDBJ databases">
        <title>Genomic Encyclopedia of Type Strains, Phase IV (KMG-IV): sequencing the most valuable type-strain genomes for metagenomic binning, comparative biology and taxonomic classification.</title>
        <authorList>
            <person name="Goeker M."/>
        </authorList>
    </citation>
    <scope>NUCLEOTIDE SEQUENCE [LARGE SCALE GENOMIC DNA]</scope>
    <source>
        <strain evidence="2 3">DSM 21100</strain>
    </source>
</reference>
<keyword evidence="1" id="KW-1133">Transmembrane helix</keyword>
<comment type="caution">
    <text evidence="2">The sequence shown here is derived from an EMBL/GenBank/DDBJ whole genome shotgun (WGS) entry which is preliminary data.</text>
</comment>
<feature type="transmembrane region" description="Helical" evidence="1">
    <location>
        <begin position="147"/>
        <end position="165"/>
    </location>
</feature>
<feature type="transmembrane region" description="Helical" evidence="1">
    <location>
        <begin position="6"/>
        <end position="23"/>
    </location>
</feature>
<evidence type="ECO:0008006" key="4">
    <source>
        <dbReference type="Google" id="ProtNLM"/>
    </source>
</evidence>
<accession>A0A4R3L043</accession>
<keyword evidence="3" id="KW-1185">Reference proteome</keyword>
<dbReference type="Proteomes" id="UP000295807">
    <property type="component" value="Unassembled WGS sequence"/>
</dbReference>
<feature type="transmembrane region" description="Helical" evidence="1">
    <location>
        <begin position="114"/>
        <end position="135"/>
    </location>
</feature>
<evidence type="ECO:0000256" key="1">
    <source>
        <dbReference type="SAM" id="Phobius"/>
    </source>
</evidence>
<evidence type="ECO:0000313" key="3">
    <source>
        <dbReference type="Proteomes" id="UP000295807"/>
    </source>
</evidence>
<keyword evidence="1" id="KW-0812">Transmembrane</keyword>
<dbReference type="EMBL" id="SMAD01000001">
    <property type="protein sequence ID" value="TCS90280.1"/>
    <property type="molecule type" value="Genomic_DNA"/>
</dbReference>
<proteinExistence type="predicted"/>
<keyword evidence="1" id="KW-0472">Membrane</keyword>
<organism evidence="2 3">
    <name type="scientific">Anseongella ginsenosidimutans</name>
    <dbReference type="NCBI Taxonomy" id="496056"/>
    <lineage>
        <taxon>Bacteria</taxon>
        <taxon>Pseudomonadati</taxon>
        <taxon>Bacteroidota</taxon>
        <taxon>Sphingobacteriia</taxon>
        <taxon>Sphingobacteriales</taxon>
        <taxon>Sphingobacteriaceae</taxon>
        <taxon>Anseongella</taxon>
    </lineage>
</organism>
<sequence>MIRIFVINIIRFFLLVLFQVLFLKNFSLYNLAIPWFYVLFILLLPLQTSNFLLFLLSFLLGLSVDMFSNSPGLHAAACTVMAFCRILLIRVITPRDGYENTAEPGIRAMGLRWFLMYSSVLVIIHHLVLFNLEIFRLQEFLLSSAKAVSSAIFTLFLIILSQYLFSGKRK</sequence>
<dbReference type="OrthoDB" id="1132160at2"/>
<gene>
    <name evidence="2" type="ORF">EDD80_101480</name>
</gene>